<proteinExistence type="predicted"/>
<keyword evidence="3" id="KW-1185">Reference proteome</keyword>
<dbReference type="AlphaFoldDB" id="A0A1U7HEK9"/>
<dbReference type="Proteomes" id="UP000186868">
    <property type="component" value="Unassembled WGS sequence"/>
</dbReference>
<organism evidence="2 3">
    <name type="scientific">Hydrococcus rivularis NIES-593</name>
    <dbReference type="NCBI Taxonomy" id="1921803"/>
    <lineage>
        <taxon>Bacteria</taxon>
        <taxon>Bacillati</taxon>
        <taxon>Cyanobacteriota</taxon>
        <taxon>Cyanophyceae</taxon>
        <taxon>Pleurocapsales</taxon>
        <taxon>Hydrococcaceae</taxon>
        <taxon>Hydrococcus</taxon>
    </lineage>
</organism>
<reference evidence="2 3" key="1">
    <citation type="submission" date="2016-11" db="EMBL/GenBank/DDBJ databases">
        <title>Draft Genome Sequences of Nine Cyanobacterial Strains from Diverse Habitats.</title>
        <authorList>
            <person name="Zhu T."/>
            <person name="Hou S."/>
            <person name="Lu X."/>
            <person name="Hess W.R."/>
        </authorList>
    </citation>
    <scope>NUCLEOTIDE SEQUENCE [LARGE SCALE GENOMIC DNA]</scope>
    <source>
        <strain evidence="2 3">NIES-593</strain>
    </source>
</reference>
<gene>
    <name evidence="2" type="ORF">NIES593_13735</name>
</gene>
<comment type="caution">
    <text evidence="2">The sequence shown here is derived from an EMBL/GenBank/DDBJ whole genome shotgun (WGS) entry which is preliminary data.</text>
</comment>
<feature type="region of interest" description="Disordered" evidence="1">
    <location>
        <begin position="127"/>
        <end position="147"/>
    </location>
</feature>
<feature type="region of interest" description="Disordered" evidence="1">
    <location>
        <begin position="171"/>
        <end position="219"/>
    </location>
</feature>
<dbReference type="STRING" id="1921803.NIES593_13735"/>
<evidence type="ECO:0000313" key="3">
    <source>
        <dbReference type="Proteomes" id="UP000186868"/>
    </source>
</evidence>
<protein>
    <submittedName>
        <fullName evidence="2">Uncharacterized protein</fullName>
    </submittedName>
</protein>
<dbReference type="EMBL" id="MRCB01000016">
    <property type="protein sequence ID" value="OKH21994.1"/>
    <property type="molecule type" value="Genomic_DNA"/>
</dbReference>
<evidence type="ECO:0000313" key="2">
    <source>
        <dbReference type="EMBL" id="OKH21994.1"/>
    </source>
</evidence>
<feature type="compositionally biased region" description="Low complexity" evidence="1">
    <location>
        <begin position="199"/>
        <end position="219"/>
    </location>
</feature>
<evidence type="ECO:0000256" key="1">
    <source>
        <dbReference type="SAM" id="MobiDB-lite"/>
    </source>
</evidence>
<name>A0A1U7HEK9_9CYAN</name>
<feature type="compositionally biased region" description="Polar residues" evidence="1">
    <location>
        <begin position="136"/>
        <end position="145"/>
    </location>
</feature>
<accession>A0A1U7HEK9</accession>
<sequence length="219" mass="24552">MLWKALRKHQSMQRAKSMRRPVLAIVVGLVLVLGVGYLKQRGIAIGFGSQPVAAQTMRPESVAATVYQRLPNLPKENQYLRRDTGKVDEQNTLVARLVRYHQDLKKRQTNFRLDWKLTLADYLGVNEPIKPDRYPGQSSLKTNPMENDVKAIRHLNRRQRDELVDALVSAYKANEPNPPTPNANQNSNSLPKPAPQSPSVPSSSSPSMSKPGDSQLLQP</sequence>